<dbReference type="InterPro" id="IPR023753">
    <property type="entry name" value="FAD/NAD-binding_dom"/>
</dbReference>
<reference evidence="12" key="1">
    <citation type="submission" date="2010-03" db="EMBL/GenBank/DDBJ databases">
        <title>Complete sequence of Mobiluncus curtisii ATCC 43063.</title>
        <authorList>
            <person name="Muzny D."/>
            <person name="Qin X."/>
            <person name="Deng J."/>
            <person name="Jiang H."/>
            <person name="Liu Y."/>
            <person name="Qu J."/>
            <person name="Song X.-Z."/>
            <person name="Zhang L."/>
            <person name="Thornton R."/>
            <person name="Coyle M."/>
            <person name="Francisco L."/>
            <person name="Jackson L."/>
            <person name="Javaid M."/>
            <person name="Korchina V."/>
            <person name="Kovar C."/>
            <person name="Mata R."/>
            <person name="Mathew T."/>
            <person name="Ngo R."/>
            <person name="Nguyen L."/>
            <person name="Nguyen N."/>
            <person name="Okwuonu G."/>
            <person name="Ongeri F."/>
            <person name="Pham C."/>
            <person name="Simmons D."/>
            <person name="Wilczek-Boney K."/>
            <person name="Hale W."/>
            <person name="Jakkamsetti A."/>
            <person name="Pham P."/>
            <person name="Ruth R."/>
            <person name="San Lucas F."/>
            <person name="Warren J."/>
            <person name="Zhang J."/>
            <person name="Zhao Z."/>
            <person name="Zhou C."/>
            <person name="Zhu D."/>
            <person name="Lee S."/>
            <person name="Bess C."/>
            <person name="Blankenburg K."/>
            <person name="Forbes L."/>
            <person name="Fu Q."/>
            <person name="Gubbala S."/>
            <person name="Hirani K."/>
            <person name="Jayaseelan J.C."/>
            <person name="Lara F."/>
            <person name="Munidasa M."/>
            <person name="Palculict T."/>
            <person name="Patil S."/>
            <person name="Pu L.-L."/>
            <person name="Saada N."/>
            <person name="Tang L."/>
            <person name="Weissenberger G."/>
            <person name="Zhu Y."/>
            <person name="Hemphill L."/>
            <person name="Shang Y."/>
            <person name="Youmans B."/>
            <person name="Ayvaz T."/>
            <person name="Ross M."/>
            <person name="Santibanez J."/>
            <person name="Aqrawi P."/>
            <person name="Gross S."/>
            <person name="Joshi V."/>
            <person name="Fowler G."/>
            <person name="Nazareth L."/>
            <person name="Reid J."/>
            <person name="Worley K."/>
            <person name="Petrosino J."/>
            <person name="Highlander S."/>
            <person name="Gibbs R."/>
            <person name="Gibbs R."/>
        </authorList>
    </citation>
    <scope>NUCLEOTIDE SEQUENCE [LARGE SCALE GENOMIC DNA]</scope>
    <source>
        <strain evidence="12">ATCC 19194</strain>
    </source>
</reference>
<evidence type="ECO:0000256" key="8">
    <source>
        <dbReference type="ARBA" id="ARBA00023027"/>
    </source>
</evidence>
<protein>
    <submittedName>
        <fullName evidence="11">Rubredoxin--NAD(+) reductase</fullName>
        <ecNumber evidence="11">1.18.1.1</ecNumber>
    </submittedName>
</protein>
<keyword evidence="7 11" id="KW-0560">Oxidoreductase</keyword>
<keyword evidence="8" id="KW-0520">NAD</keyword>
<dbReference type="PRINTS" id="PR00368">
    <property type="entry name" value="FADPNR"/>
</dbReference>
<dbReference type="Pfam" id="PF18113">
    <property type="entry name" value="Rbx_binding"/>
    <property type="match status" value="1"/>
</dbReference>
<dbReference type="AlphaFoldDB" id="D4XS50"/>
<dbReference type="PRINTS" id="PR00411">
    <property type="entry name" value="PNDRDTASEI"/>
</dbReference>
<evidence type="ECO:0000313" key="11">
    <source>
        <dbReference type="EMBL" id="EFF81957.1"/>
    </source>
</evidence>
<dbReference type="Pfam" id="PF07992">
    <property type="entry name" value="Pyr_redox_2"/>
    <property type="match status" value="1"/>
</dbReference>
<keyword evidence="5" id="KW-0285">Flavoprotein</keyword>
<dbReference type="GO" id="GO:0015044">
    <property type="term" value="F:rubredoxin-NAD+ reductase activity"/>
    <property type="evidence" value="ECO:0007669"/>
    <property type="project" value="UniProtKB-EC"/>
</dbReference>
<name>D4XS50_ACIHA</name>
<dbReference type="PANTHER" id="PTHR43429">
    <property type="entry name" value="PYRIDINE NUCLEOTIDE-DISULFIDE OXIDOREDUCTASE DOMAIN-CONTAINING"/>
    <property type="match status" value="1"/>
</dbReference>
<comment type="subcellular location">
    <subcellularLocation>
        <location evidence="2">Cytoplasm</location>
    </subcellularLocation>
</comment>
<evidence type="ECO:0000256" key="5">
    <source>
        <dbReference type="ARBA" id="ARBA00022630"/>
    </source>
</evidence>
<comment type="similarity">
    <text evidence="3">Belongs to the FAD-dependent oxidoreductase family.</text>
</comment>
<keyword evidence="6" id="KW-0274">FAD</keyword>
<sequence length="398" mass="42768">MLENLMHPIVIIGSGMAGYTVAREFRKLSPEQELVMICGDDAVNYAKPTLSNAFAGNKAPEQIALGDAAKMATQLNMRIEAETWVKEIHAEAHEIVLEKNGETITQPYSKLVLAVGANPIRLAISGDGSDDIHVVNSLIDYRNFRENLAQRKDKRVVILGAGLIGCEFANDLLHSEYDITVIDLAPQPLGRLLPSHVADLFKNNLEQAGIKFVLSTTVEKITKINDGEDYAVTLANGQTLVADIVLSAIGLQPNTALAKSAGIQTSRGVITNTLLETNQADIYAVGDCAEVNGTLLPYVMPIMQQARALAKTLSGQNTAVHYPAMPVAVKTPAAPLTVLPAPLDIDVTWEMEDFEDGMLAKAVDAEGTLRGFVLLGATAAKQRLTLTKLVPDLIPAQN</sequence>
<gene>
    <name evidence="11" type="primary">rubB</name>
    <name evidence="11" type="ORF">HMP0015_2542</name>
</gene>
<dbReference type="FunFam" id="3.30.390.120:FF:000002">
    <property type="entry name" value="Rubredoxin-NAD(+) reductase"/>
    <property type="match status" value="1"/>
</dbReference>
<evidence type="ECO:0000259" key="9">
    <source>
        <dbReference type="Pfam" id="PF07992"/>
    </source>
</evidence>
<feature type="domain" description="FAD/NAD(P)-binding" evidence="9">
    <location>
        <begin position="8"/>
        <end position="297"/>
    </location>
</feature>
<comment type="caution">
    <text evidence="11">The sequence shown here is derived from an EMBL/GenBank/DDBJ whole genome shotgun (WGS) entry which is preliminary data.</text>
</comment>
<dbReference type="InterPro" id="IPR036188">
    <property type="entry name" value="FAD/NAD-bd_sf"/>
</dbReference>
<dbReference type="Gene3D" id="3.50.50.60">
    <property type="entry name" value="FAD/NAD(P)-binding domain"/>
    <property type="match status" value="2"/>
</dbReference>
<dbReference type="InterPro" id="IPR050260">
    <property type="entry name" value="FAD-bd_OxRdtase"/>
</dbReference>
<dbReference type="Proteomes" id="UP000003085">
    <property type="component" value="Unassembled WGS sequence"/>
</dbReference>
<dbReference type="PANTHER" id="PTHR43429:SF3">
    <property type="entry name" value="NITRITE REDUCTASE [NAD(P)H]"/>
    <property type="match status" value="1"/>
</dbReference>
<proteinExistence type="inferred from homology"/>
<evidence type="ECO:0000313" key="12">
    <source>
        <dbReference type="Proteomes" id="UP000003085"/>
    </source>
</evidence>
<dbReference type="GO" id="GO:0005737">
    <property type="term" value="C:cytoplasm"/>
    <property type="evidence" value="ECO:0007669"/>
    <property type="project" value="UniProtKB-SubCell"/>
</dbReference>
<dbReference type="HOGENOM" id="CLU_003291_4_4_6"/>
<keyword evidence="4" id="KW-0963">Cytoplasm</keyword>
<comment type="cofactor">
    <cofactor evidence="1">
        <name>FAD</name>
        <dbReference type="ChEBI" id="CHEBI:57692"/>
    </cofactor>
</comment>
<dbReference type="EMBL" id="ADMT01000195">
    <property type="protein sequence ID" value="EFF81957.1"/>
    <property type="molecule type" value="Genomic_DNA"/>
</dbReference>
<dbReference type="SUPFAM" id="SSF51905">
    <property type="entry name" value="FAD/NAD(P)-binding domain"/>
    <property type="match status" value="1"/>
</dbReference>
<dbReference type="InterPro" id="IPR041364">
    <property type="entry name" value="Rbx-bd"/>
</dbReference>
<dbReference type="Gene3D" id="3.30.390.120">
    <property type="match status" value="1"/>
</dbReference>
<evidence type="ECO:0000256" key="1">
    <source>
        <dbReference type="ARBA" id="ARBA00001974"/>
    </source>
</evidence>
<evidence type="ECO:0000256" key="7">
    <source>
        <dbReference type="ARBA" id="ARBA00023002"/>
    </source>
</evidence>
<organism evidence="11 12">
    <name type="scientific">Acinetobacter haemolyticus ATCC 19194</name>
    <dbReference type="NCBI Taxonomy" id="707232"/>
    <lineage>
        <taxon>Bacteria</taxon>
        <taxon>Pseudomonadati</taxon>
        <taxon>Pseudomonadota</taxon>
        <taxon>Gammaproteobacteria</taxon>
        <taxon>Moraxellales</taxon>
        <taxon>Moraxellaceae</taxon>
        <taxon>Acinetobacter</taxon>
    </lineage>
</organism>
<evidence type="ECO:0000256" key="4">
    <source>
        <dbReference type="ARBA" id="ARBA00022490"/>
    </source>
</evidence>
<dbReference type="EC" id="1.18.1.1" evidence="11"/>
<evidence type="ECO:0000256" key="2">
    <source>
        <dbReference type="ARBA" id="ARBA00004496"/>
    </source>
</evidence>
<evidence type="ECO:0000259" key="10">
    <source>
        <dbReference type="Pfam" id="PF18113"/>
    </source>
</evidence>
<evidence type="ECO:0000256" key="3">
    <source>
        <dbReference type="ARBA" id="ARBA00006442"/>
    </source>
</evidence>
<accession>D4XS50</accession>
<feature type="domain" description="Rubredoxin binding" evidence="10">
    <location>
        <begin position="319"/>
        <end position="388"/>
    </location>
</feature>
<evidence type="ECO:0000256" key="6">
    <source>
        <dbReference type="ARBA" id="ARBA00022827"/>
    </source>
</evidence>